<protein>
    <submittedName>
        <fullName evidence="2">Transposase of an IS1595 family member</fullName>
    </submittedName>
</protein>
<accession>E6PZH9</accession>
<reference evidence="2" key="1">
    <citation type="submission" date="2009-10" db="EMBL/GenBank/DDBJ databases">
        <title>Diversity of trophic interactions inside an arsenic-rich microbial ecosystem.</title>
        <authorList>
            <person name="Bertin P.N."/>
            <person name="Heinrich-Salmeron A."/>
            <person name="Pelletier E."/>
            <person name="Goulhen-Chollet F."/>
            <person name="Arsene-Ploetze F."/>
            <person name="Gallien S."/>
            <person name="Calteau A."/>
            <person name="Vallenet D."/>
            <person name="Casiot C."/>
            <person name="Chane-Woon-Ming B."/>
            <person name="Giloteaux L."/>
            <person name="Barakat M."/>
            <person name="Bonnefoy V."/>
            <person name="Bruneel O."/>
            <person name="Chandler M."/>
            <person name="Cleiss J."/>
            <person name="Duran R."/>
            <person name="Elbaz-Poulichet F."/>
            <person name="Fonknechten N."/>
            <person name="Lauga B."/>
            <person name="Mornico D."/>
            <person name="Ortet P."/>
            <person name="Schaeffer C."/>
            <person name="Siguier P."/>
            <person name="Alexander Thil Smith A."/>
            <person name="Van Dorsselaer A."/>
            <person name="Weissenbach J."/>
            <person name="Medigue C."/>
            <person name="Le Paslier D."/>
        </authorList>
    </citation>
    <scope>NUCLEOTIDE SEQUENCE</scope>
</reference>
<feature type="domain" description="ISXO2-like transposase" evidence="1">
    <location>
        <begin position="129"/>
        <end position="278"/>
    </location>
</feature>
<dbReference type="Pfam" id="PF12760">
    <property type="entry name" value="Zn_ribbon_IS1595"/>
    <property type="match status" value="1"/>
</dbReference>
<evidence type="ECO:0000259" key="1">
    <source>
        <dbReference type="SMART" id="SM01126"/>
    </source>
</evidence>
<gene>
    <name evidence="2" type="ORF">CARN3_1354</name>
</gene>
<dbReference type="InterPro" id="IPR053164">
    <property type="entry name" value="IS1016-like_transposase"/>
</dbReference>
<evidence type="ECO:0000313" key="2">
    <source>
        <dbReference type="EMBL" id="CBI00338.1"/>
    </source>
</evidence>
<name>E6PZH9_9ZZZZ</name>
<sequence>MQEPKTLREAIQYFSDAENCRKFMVFVLWPDGVVRCPRCGSDTVAYLDNARLYYCRQNHAKQKFSLKVGTIFEDSAIGLEKWLPAAWLIANCKNGISSYELARAVGVTQKSAWHMLHRLRKAMTDGGGLLSGTIEMDETFIGGKVKNMHKNKRPIGPGASGKPVGSTAKAIVVGMVERGGRVRAEVVKERTCEVLSSIAHNHIEAGSKLITDEWGGYNTANFERAVINHAQRYVDGLIHTNGIENFWSLLKRGINGTYISVEPFHLFRYIDEQAFRYNNRATKNNKLTDADRFVLLMSQTSGKRLTYAELTGKDQERPF</sequence>
<dbReference type="AlphaFoldDB" id="E6PZH9"/>
<dbReference type="Pfam" id="PF12762">
    <property type="entry name" value="DDE_Tnp_IS1595"/>
    <property type="match status" value="1"/>
</dbReference>
<dbReference type="InterPro" id="IPR024445">
    <property type="entry name" value="Tnp_ISXO2-like"/>
</dbReference>
<dbReference type="NCBIfam" id="NF033547">
    <property type="entry name" value="transpos_IS1595"/>
    <property type="match status" value="1"/>
</dbReference>
<organism evidence="2">
    <name type="scientific">mine drainage metagenome</name>
    <dbReference type="NCBI Taxonomy" id="410659"/>
    <lineage>
        <taxon>unclassified sequences</taxon>
        <taxon>metagenomes</taxon>
        <taxon>ecological metagenomes</taxon>
    </lineage>
</organism>
<dbReference type="PANTHER" id="PTHR47163:SF2">
    <property type="entry name" value="SI:DKEY-17M8.2"/>
    <property type="match status" value="1"/>
</dbReference>
<comment type="caution">
    <text evidence="2">The sequence shown here is derived from an EMBL/GenBank/DDBJ whole genome shotgun (WGS) entry which is preliminary data.</text>
</comment>
<dbReference type="InterPro" id="IPR024442">
    <property type="entry name" value="Transposase_Zn_ribbon"/>
</dbReference>
<dbReference type="EMBL" id="CABN01000124">
    <property type="protein sequence ID" value="CBI00338.1"/>
    <property type="molecule type" value="Genomic_DNA"/>
</dbReference>
<dbReference type="PANTHER" id="PTHR47163">
    <property type="entry name" value="DDE_TNP_IS1595 DOMAIN-CONTAINING PROTEIN"/>
    <property type="match status" value="1"/>
</dbReference>
<proteinExistence type="predicted"/>
<dbReference type="SMART" id="SM01126">
    <property type="entry name" value="DDE_Tnp_IS1595"/>
    <property type="match status" value="1"/>
</dbReference>